<dbReference type="InterPro" id="IPR013825">
    <property type="entry name" value="Topo_IA_cen_sub2"/>
</dbReference>
<reference evidence="16 18" key="1">
    <citation type="submission" date="2015-03" db="EMBL/GenBank/DDBJ databases">
        <authorList>
            <consortium name="Pathogen Informatics"/>
            <person name="Murphy D."/>
        </authorList>
    </citation>
    <scope>NUCLEOTIDE SEQUENCE [LARGE SCALE GENOMIC DNA]</scope>
    <source>
        <strain evidence="16">Type strain: CIP110231</strain>
        <strain evidence="18">type strain: CIP110231</strain>
    </source>
</reference>
<evidence type="ECO:0000256" key="12">
    <source>
        <dbReference type="HAMAP-Rule" id="MF_00952"/>
    </source>
</evidence>
<feature type="region of interest" description="Interaction with DNA" evidence="12">
    <location>
        <begin position="198"/>
        <end position="203"/>
    </location>
</feature>
<feature type="site" description="Interaction with DNA" evidence="12">
    <location>
        <position position="33"/>
    </location>
</feature>
<feature type="site" description="Interaction with DNA" evidence="12">
    <location>
        <position position="190"/>
    </location>
</feature>
<dbReference type="GO" id="GO:0003917">
    <property type="term" value="F:DNA topoisomerase type I (single strand cut, ATP-independent) activity"/>
    <property type="evidence" value="ECO:0007669"/>
    <property type="project" value="UniProtKB-UniRule"/>
</dbReference>
<keyword evidence="6" id="KW-0862">Zinc</keyword>
<evidence type="ECO:0000256" key="5">
    <source>
        <dbReference type="ARBA" id="ARBA00022771"/>
    </source>
</evidence>
<feature type="site" description="Interaction with DNA" evidence="12">
    <location>
        <position position="178"/>
    </location>
</feature>
<dbReference type="Gene3D" id="2.20.25.10">
    <property type="match status" value="1"/>
</dbReference>
<evidence type="ECO:0000313" key="16">
    <source>
        <dbReference type="EMBL" id="CNE57858.1"/>
    </source>
</evidence>
<feature type="site" description="Interaction with DNA" evidence="12">
    <location>
        <position position="174"/>
    </location>
</feature>
<evidence type="ECO:0000256" key="6">
    <source>
        <dbReference type="ARBA" id="ARBA00022833"/>
    </source>
</evidence>
<feature type="domain" description="Toprim" evidence="14">
    <location>
        <begin position="3"/>
        <end position="148"/>
    </location>
</feature>
<dbReference type="PRINTS" id="PR00417">
    <property type="entry name" value="PRTPISMRASEI"/>
</dbReference>
<dbReference type="InterPro" id="IPR023405">
    <property type="entry name" value="Topo_IA_core_domain"/>
</dbReference>
<comment type="function">
    <text evidence="11 12">Releases the supercoiling and torsional tension of DNA, which is introduced during the DNA replication and transcription, by transiently cleaving and rejoining one strand of the DNA duplex. Introduces a single-strand break via transesterification at a target site in duplex DNA. The scissile phosphodiester is attacked by the catalytic tyrosine of the enzyme, resulting in the formation of a DNA-(5'-phosphotyrosyl)-enzyme intermediate and the expulsion of a 3'-OH DNA strand. The free DNA strand then undergoes passage around the unbroken strand, thus removing DNA supercoils. Finally, in the religation step, the DNA 3'-OH attacks the covalent intermediate to expel the active-site tyrosine and restore the DNA phosphodiester backbone.</text>
</comment>
<dbReference type="Gene3D" id="3.40.50.140">
    <property type="match status" value="1"/>
</dbReference>
<dbReference type="PANTHER" id="PTHR42785:SF1">
    <property type="entry name" value="DNA TOPOISOMERASE"/>
    <property type="match status" value="1"/>
</dbReference>
<keyword evidence="18" id="KW-1185">Reference proteome</keyword>
<dbReference type="CDD" id="cd00186">
    <property type="entry name" value="TOP1Ac"/>
    <property type="match status" value="1"/>
</dbReference>
<dbReference type="SUPFAM" id="SSF57783">
    <property type="entry name" value="Zinc beta-ribbon"/>
    <property type="match status" value="3"/>
</dbReference>
<evidence type="ECO:0000256" key="13">
    <source>
        <dbReference type="SAM" id="MobiDB-lite"/>
    </source>
</evidence>
<reference evidence="17" key="2">
    <citation type="submission" date="2023-06" db="EMBL/GenBank/DDBJ databases">
        <authorList>
            <person name="Polev D.E."/>
            <person name="Saitova A.T."/>
            <person name="Bogumilchik E.A."/>
            <person name="Kokorina G.I."/>
            <person name="Voskresenskaia E.A."/>
        </authorList>
    </citation>
    <scope>NUCLEOTIDE SEQUENCE</scope>
    <source>
        <strain evidence="17">2145 StPb PI</strain>
    </source>
</reference>
<evidence type="ECO:0000313" key="19">
    <source>
        <dbReference type="Proteomes" id="UP001167864"/>
    </source>
</evidence>
<dbReference type="InterPro" id="IPR005733">
    <property type="entry name" value="TopoI_bac-type"/>
</dbReference>
<keyword evidence="10 12" id="KW-0413">Isomerase</keyword>
<dbReference type="Gene3D" id="1.10.460.10">
    <property type="entry name" value="Topoisomerase I, domain 2"/>
    <property type="match status" value="1"/>
</dbReference>
<dbReference type="InterPro" id="IPR013263">
    <property type="entry name" value="TopoI_Znr_bac"/>
</dbReference>
<dbReference type="AlphaFoldDB" id="A0AAW7JWH5"/>
<keyword evidence="4" id="KW-0677">Repeat</keyword>
<dbReference type="SMART" id="SM00437">
    <property type="entry name" value="TOP1Ac"/>
    <property type="match status" value="1"/>
</dbReference>
<dbReference type="Gene3D" id="3.30.65.10">
    <property type="entry name" value="Bacterial Topoisomerase I, domain 1"/>
    <property type="match status" value="3"/>
</dbReference>
<feature type="region of interest" description="Disordered" evidence="13">
    <location>
        <begin position="35"/>
        <end position="67"/>
    </location>
</feature>
<dbReference type="Proteomes" id="UP000040578">
    <property type="component" value="Unassembled WGS sequence"/>
</dbReference>
<evidence type="ECO:0000256" key="10">
    <source>
        <dbReference type="ARBA" id="ARBA00023235"/>
    </source>
</evidence>
<organism evidence="17 19">
    <name type="scientific">Yersinia nurmii</name>
    <dbReference type="NCBI Taxonomy" id="685706"/>
    <lineage>
        <taxon>Bacteria</taxon>
        <taxon>Pseudomonadati</taxon>
        <taxon>Pseudomonadota</taxon>
        <taxon>Gammaproteobacteria</taxon>
        <taxon>Enterobacterales</taxon>
        <taxon>Yersiniaceae</taxon>
        <taxon>Yersinia</taxon>
    </lineage>
</organism>
<evidence type="ECO:0000256" key="3">
    <source>
        <dbReference type="ARBA" id="ARBA00022723"/>
    </source>
</evidence>
<keyword evidence="5" id="KW-0863">Zinc-finger</keyword>
<dbReference type="Gene3D" id="1.10.290.10">
    <property type="entry name" value="Topoisomerase I, domain 4"/>
    <property type="match status" value="1"/>
</dbReference>
<dbReference type="InterPro" id="IPR006171">
    <property type="entry name" value="TOPRIM_dom"/>
</dbReference>
<dbReference type="CDD" id="cd03363">
    <property type="entry name" value="TOPRIM_TopoIA_TopoI"/>
    <property type="match status" value="1"/>
</dbReference>
<evidence type="ECO:0000256" key="1">
    <source>
        <dbReference type="ARBA" id="ARBA00000213"/>
    </source>
</evidence>
<dbReference type="GO" id="GO:0003677">
    <property type="term" value="F:DNA binding"/>
    <property type="evidence" value="ECO:0007669"/>
    <property type="project" value="UniProtKB-KW"/>
</dbReference>
<feature type="compositionally biased region" description="Basic and acidic residues" evidence="13">
    <location>
        <begin position="51"/>
        <end position="67"/>
    </location>
</feature>
<dbReference type="Proteomes" id="UP001167864">
    <property type="component" value="Unassembled WGS sequence"/>
</dbReference>
<dbReference type="RefSeq" id="WP_049598252.1">
    <property type="nucleotide sequence ID" value="NZ_CPYD01000006.1"/>
</dbReference>
<evidence type="ECO:0000256" key="4">
    <source>
        <dbReference type="ARBA" id="ARBA00022737"/>
    </source>
</evidence>
<comment type="subunit">
    <text evidence="12">Monomer.</text>
</comment>
<feature type="compositionally biased region" description="Polar residues" evidence="13">
    <location>
        <begin position="39"/>
        <end position="50"/>
    </location>
</feature>
<dbReference type="PROSITE" id="PS52039">
    <property type="entry name" value="TOPO_IA_2"/>
    <property type="match status" value="1"/>
</dbReference>
<dbReference type="HAMAP" id="MF_00952">
    <property type="entry name" value="Topoisom_1_prok"/>
    <property type="match status" value="1"/>
</dbReference>
<dbReference type="SMART" id="SM00493">
    <property type="entry name" value="TOPRIM"/>
    <property type="match status" value="1"/>
</dbReference>
<dbReference type="EMBL" id="JAUEHU010000003">
    <property type="protein sequence ID" value="MDN0086553.1"/>
    <property type="molecule type" value="Genomic_DNA"/>
</dbReference>
<dbReference type="InterPro" id="IPR049330">
    <property type="entry name" value="TOP1_Znf"/>
</dbReference>
<comment type="similarity">
    <text evidence="2 12">Belongs to the type IA topoisomerase family.</text>
</comment>
<dbReference type="SUPFAM" id="SSF56712">
    <property type="entry name" value="Prokaryotic type I DNA topoisomerase"/>
    <property type="match status" value="1"/>
</dbReference>
<dbReference type="GO" id="GO:0008270">
    <property type="term" value="F:zinc ion binding"/>
    <property type="evidence" value="ECO:0007669"/>
    <property type="project" value="UniProtKB-KW"/>
</dbReference>
<dbReference type="PANTHER" id="PTHR42785">
    <property type="entry name" value="DNA TOPOISOMERASE, TYPE IA, CORE"/>
    <property type="match status" value="1"/>
</dbReference>
<dbReference type="Pfam" id="PF01751">
    <property type="entry name" value="Toprim"/>
    <property type="match status" value="1"/>
</dbReference>
<dbReference type="Gene3D" id="2.70.20.10">
    <property type="entry name" value="Topoisomerase I, domain 3"/>
    <property type="match status" value="1"/>
</dbReference>
<feature type="domain" description="Topo IA-type catalytic" evidence="15">
    <location>
        <begin position="164"/>
        <end position="581"/>
    </location>
</feature>
<dbReference type="FunFam" id="3.30.65.10:FF:000001">
    <property type="entry name" value="DNA topoisomerase 1"/>
    <property type="match status" value="1"/>
</dbReference>
<evidence type="ECO:0000256" key="11">
    <source>
        <dbReference type="ARBA" id="ARBA00053060"/>
    </source>
</evidence>
<evidence type="ECO:0000256" key="8">
    <source>
        <dbReference type="ARBA" id="ARBA00023029"/>
    </source>
</evidence>
<dbReference type="EC" id="5.6.2.1" evidence="12"/>
<dbReference type="EMBL" id="CPYD01000006">
    <property type="protein sequence ID" value="CNE57858.1"/>
    <property type="molecule type" value="Genomic_DNA"/>
</dbReference>
<dbReference type="Pfam" id="PF08272">
    <property type="entry name" value="Zn_Ribbon_Topo"/>
    <property type="match status" value="2"/>
</dbReference>
<proteinExistence type="inferred from homology"/>
<evidence type="ECO:0000256" key="2">
    <source>
        <dbReference type="ARBA" id="ARBA00009446"/>
    </source>
</evidence>
<dbReference type="InterPro" id="IPR003601">
    <property type="entry name" value="Topo_IA_2"/>
</dbReference>
<dbReference type="GO" id="GO:0006265">
    <property type="term" value="P:DNA topological change"/>
    <property type="evidence" value="ECO:0007669"/>
    <property type="project" value="UniProtKB-UniRule"/>
</dbReference>
<evidence type="ECO:0000256" key="7">
    <source>
        <dbReference type="ARBA" id="ARBA00022842"/>
    </source>
</evidence>
<dbReference type="NCBIfam" id="TIGR01051">
    <property type="entry name" value="topA_bact"/>
    <property type="match status" value="1"/>
</dbReference>
<dbReference type="InterPro" id="IPR013824">
    <property type="entry name" value="Topo_IA_cen_sub1"/>
</dbReference>
<dbReference type="InterPro" id="IPR013497">
    <property type="entry name" value="Topo_IA_cen"/>
</dbReference>
<dbReference type="FunFam" id="2.20.25.10:FF:000013">
    <property type="entry name" value="DNA topoisomerase 1"/>
    <property type="match status" value="1"/>
</dbReference>
<protein>
    <recommendedName>
        <fullName evidence="12">DNA topoisomerase 1</fullName>
        <ecNumber evidence="12">5.6.2.1</ecNumber>
    </recommendedName>
    <alternativeName>
        <fullName evidence="12">DNA topoisomerase I</fullName>
    </alternativeName>
</protein>
<dbReference type="Pfam" id="PF01131">
    <property type="entry name" value="Topoisom_bac"/>
    <property type="match status" value="1"/>
</dbReference>
<keyword evidence="8 12" id="KW-0799">Topoisomerase</keyword>
<dbReference type="FunFam" id="3.30.65.10:FF:000002">
    <property type="entry name" value="DNA topoisomerase 1"/>
    <property type="match status" value="1"/>
</dbReference>
<sequence>MGKALVIVESPAKAKTINKYLGNDYVVKSSVGHIRDLPTSGSASKKSANSTEDKTKKEDKPKKKVKKDEKVALVNRMGVDPYHGWKAHYEILPGKEKVVAELKALAENADHIYLATDLDREGEAIAWHLREVIGGDDKRFSRVVFNEITKNAIQQAFNQPGELNINRVNAQQARRFMDRVVGYMVSPLLWKKIARGLSAGRVQSVAVRLVVEREKDIKAFVPEEYWELHADLLAKGEVPIQMEVTHAHNKPFKPVNREQTHAALKLLETARYKVLDREDKPTSSKPGAPFITSTLQQAASTRLSFGVKKTMMMAQRLYEAGHITYMRTDSTNLSQDALTMVRGYIGENFGDKYLPSAPNQYSSKENSQEAHEAIRPSDVNVLAEQLKDMEADAQKLYQLIWRQFVACQMTPAKYDSTTLTVQAGDYQLRAKGRTLRFDGWTKVMPALRKGDEDRTLPVIEVGSELDLQKLIPSQHFTKPPARYSEASLVKELEKRGIGRPSTYASIISTIQDRGYVRVENRRFYAEKMGEIVTDRLEENFRELMNYDFTARMESGLDQVANDQAEWKAVLDEFFAEFSEQLETAEKDPEDGGMRPNQMVMTSIDCPTCGRQMGIRTASTGVFLGCSGYALPPKERCKTTINLVPETEILNVLEGDDAETNALRARRRCQICGTAMDSYLIDTHRKLHVCGNNPACEGYEIEEGEFRIKGYEGPIVECEKCGSEMHLKLGRFGKYMGCTNDECKNTRKILRSGEVAPPKEDPVPLPELPCEKSDAYFVLRDGAAGVFLAANTFPKSRETRAPLVEELVRFKDRLPEKLRYLADAPVTDKEGNKTQVRFSRKTKQQYVSSEKEGKATGWTAFYIDGKWVEAKK</sequence>
<comment type="catalytic activity">
    <reaction evidence="1 12">
        <text>ATP-independent breakage of single-stranded DNA, followed by passage and rejoining.</text>
        <dbReference type="EC" id="5.6.2.1"/>
    </reaction>
</comment>
<feature type="site" description="Interaction with DNA" evidence="12">
    <location>
        <position position="327"/>
    </location>
</feature>
<dbReference type="PROSITE" id="PS00396">
    <property type="entry name" value="TOPO_IA_1"/>
    <property type="match status" value="1"/>
</dbReference>
<feature type="site" description="Interaction with DNA" evidence="12">
    <location>
        <position position="175"/>
    </location>
</feature>
<dbReference type="InterPro" id="IPR034149">
    <property type="entry name" value="TOPRIM_TopoI"/>
</dbReference>
<dbReference type="FunFam" id="1.10.290.10:FF:000002">
    <property type="entry name" value="DNA topoisomerase 1"/>
    <property type="match status" value="1"/>
</dbReference>
<accession>A0AAW7JWH5</accession>
<evidence type="ECO:0000256" key="9">
    <source>
        <dbReference type="ARBA" id="ARBA00023125"/>
    </source>
</evidence>
<dbReference type="InterPro" id="IPR003602">
    <property type="entry name" value="Topo_IA_DNA-bd_dom"/>
</dbReference>
<dbReference type="PROSITE" id="PS50880">
    <property type="entry name" value="TOPRIM"/>
    <property type="match status" value="1"/>
</dbReference>
<keyword evidence="7" id="KW-0460">Magnesium</keyword>
<comment type="caution">
    <text evidence="17">The sequence shown here is derived from an EMBL/GenBank/DDBJ whole genome shotgun (WGS) entry which is preliminary data.</text>
</comment>
<dbReference type="GO" id="GO:0005694">
    <property type="term" value="C:chromosome"/>
    <property type="evidence" value="ECO:0007669"/>
    <property type="project" value="InterPro"/>
</dbReference>
<dbReference type="InterPro" id="IPR013498">
    <property type="entry name" value="Topo_IA_Znf"/>
</dbReference>
<dbReference type="FunFam" id="3.40.50.140:FF:000001">
    <property type="entry name" value="DNA topoisomerase 1"/>
    <property type="match status" value="1"/>
</dbReference>
<dbReference type="Pfam" id="PF21372">
    <property type="entry name" value="Zn_ribbon_bTOP1"/>
    <property type="match status" value="1"/>
</dbReference>
<keyword evidence="9 12" id="KW-0238">DNA-binding</keyword>
<dbReference type="InterPro" id="IPR023406">
    <property type="entry name" value="Topo_IA_AS"/>
</dbReference>
<feature type="site" description="Interaction with DNA" evidence="12">
    <location>
        <position position="513"/>
    </location>
</feature>
<feature type="active site" description="O-(5'-phospho-DNA)-tyrosine intermediate" evidence="12">
    <location>
        <position position="325"/>
    </location>
</feature>
<keyword evidence="3" id="KW-0479">Metal-binding</keyword>
<evidence type="ECO:0000313" key="17">
    <source>
        <dbReference type="EMBL" id="MDN0086553.1"/>
    </source>
</evidence>
<feature type="site" description="Interaction with DNA" evidence="12">
    <location>
        <position position="183"/>
    </location>
</feature>
<evidence type="ECO:0000259" key="15">
    <source>
        <dbReference type="PROSITE" id="PS52039"/>
    </source>
</evidence>
<gene>
    <name evidence="12 17" type="primary">topA</name>
    <name evidence="16" type="synonym">supX</name>
    <name evidence="16" type="ORF">ERS137967_01950</name>
    <name evidence="17" type="ORF">QVN42_03935</name>
</gene>
<dbReference type="InterPro" id="IPR000380">
    <property type="entry name" value="Topo_IA"/>
</dbReference>
<name>A0AAW7JWH5_9GAMM</name>
<dbReference type="SMART" id="SM00436">
    <property type="entry name" value="TOP1Bc"/>
    <property type="match status" value="1"/>
</dbReference>
<evidence type="ECO:0000313" key="18">
    <source>
        <dbReference type="Proteomes" id="UP000040578"/>
    </source>
</evidence>
<dbReference type="InterPro" id="IPR028612">
    <property type="entry name" value="Topoisom_1_IA"/>
</dbReference>
<dbReference type="Pfam" id="PF01396">
    <property type="entry name" value="Zn_ribbon_Top1"/>
    <property type="match status" value="2"/>
</dbReference>
<dbReference type="InterPro" id="IPR013826">
    <property type="entry name" value="Topo_IA_cen_sub3"/>
</dbReference>
<evidence type="ECO:0000259" key="14">
    <source>
        <dbReference type="PROSITE" id="PS50880"/>
    </source>
</evidence>